<dbReference type="Pfam" id="PF13665">
    <property type="entry name" value="Tox-PAAR-like"/>
    <property type="match status" value="1"/>
</dbReference>
<dbReference type="EMBL" id="CP016172">
    <property type="protein sequence ID" value="ANN76539.1"/>
    <property type="molecule type" value="Genomic_DNA"/>
</dbReference>
<dbReference type="OrthoDB" id="5513456at2"/>
<gene>
    <name evidence="1" type="ORF">BAU07_04890</name>
</gene>
<sequence length="134" mass="13152">MFLLNTGGAMAVATVPDVCLTPAAPSPIPVPYPNIATSDMANPGTIAETVLICGMPALNQASIIQLSNGDQGGTAGGGVACGEIMGEAAFVTGSVTVMVAGPPAVGLTSMTTQNTNNTIGLSASPSQVVVMFLS</sequence>
<accession>A0A193GB87</accession>
<dbReference type="AlphaFoldDB" id="A0A193GB87"/>
<evidence type="ECO:0000313" key="2">
    <source>
        <dbReference type="Proteomes" id="UP000091926"/>
    </source>
</evidence>
<dbReference type="RefSeq" id="WP_066654611.1">
    <property type="nucleotide sequence ID" value="NZ_CBCSCL010000045.1"/>
</dbReference>
<protein>
    <submittedName>
        <fullName evidence="1">Type VI secretion protein</fullName>
    </submittedName>
</protein>
<dbReference type="Proteomes" id="UP000091926">
    <property type="component" value="Chromosome"/>
</dbReference>
<dbReference type="CDD" id="cd14740">
    <property type="entry name" value="PAAR_4"/>
    <property type="match status" value="1"/>
</dbReference>
<organism evidence="1 2">
    <name type="scientific">Bordetella flabilis</name>
    <dbReference type="NCBI Taxonomy" id="463014"/>
    <lineage>
        <taxon>Bacteria</taxon>
        <taxon>Pseudomonadati</taxon>
        <taxon>Pseudomonadota</taxon>
        <taxon>Betaproteobacteria</taxon>
        <taxon>Burkholderiales</taxon>
        <taxon>Alcaligenaceae</taxon>
        <taxon>Bordetella</taxon>
    </lineage>
</organism>
<reference evidence="1 2" key="1">
    <citation type="submission" date="2016-06" db="EMBL/GenBank/DDBJ databases">
        <title>Complete genome sequences of Bordetella bronchialis and Bordetella flabilis.</title>
        <authorList>
            <person name="LiPuma J.J."/>
            <person name="Spilker T."/>
        </authorList>
    </citation>
    <scope>NUCLEOTIDE SEQUENCE [LARGE SCALE GENOMIC DNA]</scope>
    <source>
        <strain evidence="1 2">AU10664</strain>
    </source>
</reference>
<keyword evidence="2" id="KW-1185">Reference proteome</keyword>
<dbReference type="KEGG" id="bfz:BAU07_04890"/>
<proteinExistence type="predicted"/>
<evidence type="ECO:0000313" key="1">
    <source>
        <dbReference type="EMBL" id="ANN76539.1"/>
    </source>
</evidence>
<name>A0A193GB87_9BORD</name>
<dbReference type="STRING" id="463014.BAU07_04890"/>